<accession>A0A7X3IH12</accession>
<evidence type="ECO:0000256" key="1">
    <source>
        <dbReference type="SAM" id="Phobius"/>
    </source>
</evidence>
<evidence type="ECO:0000313" key="3">
    <source>
        <dbReference type="EMBL" id="MWV43316.1"/>
    </source>
</evidence>
<dbReference type="AlphaFoldDB" id="A0A7X3IH12"/>
<comment type="caution">
    <text evidence="3">The sequence shown here is derived from an EMBL/GenBank/DDBJ whole genome shotgun (WGS) entry which is preliminary data.</text>
</comment>
<reference evidence="3 4" key="1">
    <citation type="submission" date="2019-12" db="EMBL/GenBank/DDBJ databases">
        <title>Paenibacillus sp. nov., an endophytic bacterium isolated from the stem of Dendrobium.</title>
        <authorList>
            <person name="Zhao R."/>
        </authorList>
    </citation>
    <scope>NUCLEOTIDE SEQUENCE [LARGE SCALE GENOMIC DNA]</scope>
    <source>
        <strain evidence="3 4">HJL G12</strain>
    </source>
</reference>
<dbReference type="PANTHER" id="PTHR36834">
    <property type="entry name" value="MEMBRANE PROTEIN-RELATED"/>
    <property type="match status" value="1"/>
</dbReference>
<protein>
    <submittedName>
        <fullName evidence="3">VanZ family protein</fullName>
    </submittedName>
</protein>
<dbReference type="Proteomes" id="UP000460318">
    <property type="component" value="Unassembled WGS sequence"/>
</dbReference>
<keyword evidence="1" id="KW-1133">Transmembrane helix</keyword>
<proteinExistence type="predicted"/>
<name>A0A7X3IH12_9BACL</name>
<feature type="transmembrane region" description="Helical" evidence="1">
    <location>
        <begin position="93"/>
        <end position="112"/>
    </location>
</feature>
<dbReference type="Pfam" id="PF04892">
    <property type="entry name" value="VanZ"/>
    <property type="match status" value="1"/>
</dbReference>
<feature type="transmembrane region" description="Helical" evidence="1">
    <location>
        <begin position="62"/>
        <end position="86"/>
    </location>
</feature>
<keyword evidence="1" id="KW-0472">Membrane</keyword>
<dbReference type="InterPro" id="IPR053150">
    <property type="entry name" value="Teicoplanin_resist-assoc"/>
</dbReference>
<feature type="domain" description="VanZ-like" evidence="2">
    <location>
        <begin position="17"/>
        <end position="140"/>
    </location>
</feature>
<gene>
    <name evidence="3" type="ORF">GRF59_06690</name>
</gene>
<evidence type="ECO:0000259" key="2">
    <source>
        <dbReference type="Pfam" id="PF04892"/>
    </source>
</evidence>
<organism evidence="3 4">
    <name type="scientific">Paenibacillus dendrobii</name>
    <dbReference type="NCBI Taxonomy" id="2691084"/>
    <lineage>
        <taxon>Bacteria</taxon>
        <taxon>Bacillati</taxon>
        <taxon>Bacillota</taxon>
        <taxon>Bacilli</taxon>
        <taxon>Bacillales</taxon>
        <taxon>Paenibacillaceae</taxon>
        <taxon>Paenibacillus</taxon>
    </lineage>
</organism>
<dbReference type="PANTHER" id="PTHR36834:SF1">
    <property type="entry name" value="INTEGRAL MEMBRANE PROTEIN"/>
    <property type="match status" value="1"/>
</dbReference>
<keyword evidence="4" id="KW-1185">Reference proteome</keyword>
<dbReference type="InterPro" id="IPR006976">
    <property type="entry name" value="VanZ-like"/>
</dbReference>
<dbReference type="EMBL" id="WUBI01000001">
    <property type="protein sequence ID" value="MWV43316.1"/>
    <property type="molecule type" value="Genomic_DNA"/>
</dbReference>
<feature type="transmembrane region" description="Helical" evidence="1">
    <location>
        <begin position="12"/>
        <end position="28"/>
    </location>
</feature>
<keyword evidence="1" id="KW-0812">Transmembrane</keyword>
<evidence type="ECO:0000313" key="4">
    <source>
        <dbReference type="Proteomes" id="UP000460318"/>
    </source>
</evidence>
<feature type="transmembrane region" description="Helical" evidence="1">
    <location>
        <begin position="124"/>
        <end position="142"/>
    </location>
</feature>
<sequence>MNPNNYRILKWLAWIIFLGYSACLFYWMFRGFGRTTREGFSYNLMPLTTIFSYIFNMNRHNIGTTIINLAGNIGVFMPFGVILPFIFEKLRRYSLFLACFTGSILILEFMQTVLRVGTGDIDDVILNDIGASAGFILYRFCVAKRSRDGKTDF</sequence>